<evidence type="ECO:0000313" key="4">
    <source>
        <dbReference type="Proteomes" id="UP000672032"/>
    </source>
</evidence>
<feature type="signal peptide" evidence="1">
    <location>
        <begin position="1"/>
        <end position="19"/>
    </location>
</feature>
<dbReference type="OrthoDB" id="2947935at2759"/>
<protein>
    <recommendedName>
        <fullName evidence="2">Cyanovirin-N domain-containing protein</fullName>
    </recommendedName>
</protein>
<organism evidence="3 4">
    <name type="scientific">Monilinia vaccinii-corymbosi</name>
    <dbReference type="NCBI Taxonomy" id="61207"/>
    <lineage>
        <taxon>Eukaryota</taxon>
        <taxon>Fungi</taxon>
        <taxon>Dikarya</taxon>
        <taxon>Ascomycota</taxon>
        <taxon>Pezizomycotina</taxon>
        <taxon>Leotiomycetes</taxon>
        <taxon>Helotiales</taxon>
        <taxon>Sclerotiniaceae</taxon>
        <taxon>Monilinia</taxon>
    </lineage>
</organism>
<gene>
    <name evidence="3" type="ORF">DSL72_009423</name>
</gene>
<dbReference type="Proteomes" id="UP000672032">
    <property type="component" value="Chromosome 8"/>
</dbReference>
<evidence type="ECO:0000259" key="2">
    <source>
        <dbReference type="SMART" id="SM01111"/>
    </source>
</evidence>
<evidence type="ECO:0000313" key="3">
    <source>
        <dbReference type="EMBL" id="QSZ37325.1"/>
    </source>
</evidence>
<feature type="chain" id="PRO_5032354352" description="Cyanovirin-N domain-containing protein" evidence="1">
    <location>
        <begin position="20"/>
        <end position="140"/>
    </location>
</feature>
<reference evidence="3" key="1">
    <citation type="submission" date="2020-10" db="EMBL/GenBank/DDBJ databases">
        <title>Genome Sequence of Monilinia vaccinii-corymbosi Sheds Light on Mummy Berry Disease Infection of Blueberry and Mating Type.</title>
        <authorList>
            <person name="Yow A.G."/>
            <person name="Zhang Y."/>
            <person name="Bansal K."/>
            <person name="Eacker S.M."/>
            <person name="Sullivan S."/>
            <person name="Liachko I."/>
            <person name="Cubeta M.A."/>
            <person name="Rollins J.A."/>
            <person name="Ashrafi H."/>
        </authorList>
    </citation>
    <scope>NUCLEOTIDE SEQUENCE</scope>
    <source>
        <strain evidence="3">RL-1</strain>
    </source>
</reference>
<keyword evidence="4" id="KW-1185">Reference proteome</keyword>
<name>A0A8A3PR28_9HELO</name>
<evidence type="ECO:0000256" key="1">
    <source>
        <dbReference type="SAM" id="SignalP"/>
    </source>
</evidence>
<dbReference type="Pfam" id="PF08881">
    <property type="entry name" value="CVNH"/>
    <property type="match status" value="1"/>
</dbReference>
<dbReference type="SUPFAM" id="SSF51322">
    <property type="entry name" value="Cyanovirin-N"/>
    <property type="match status" value="1"/>
</dbReference>
<dbReference type="EMBL" id="CP063412">
    <property type="protein sequence ID" value="QSZ37325.1"/>
    <property type="molecule type" value="Genomic_DNA"/>
</dbReference>
<dbReference type="Gene3D" id="2.30.60.10">
    <property type="entry name" value="Cyanovirin-N"/>
    <property type="match status" value="1"/>
</dbReference>
<feature type="domain" description="Cyanovirin-N" evidence="2">
    <location>
        <begin position="29"/>
        <end position="139"/>
    </location>
</feature>
<dbReference type="SMART" id="SM01111">
    <property type="entry name" value="CVNH"/>
    <property type="match status" value="1"/>
</dbReference>
<dbReference type="AlphaFoldDB" id="A0A8A3PR28"/>
<keyword evidence="1" id="KW-0732">Signal</keyword>
<proteinExistence type="predicted"/>
<dbReference type="InterPro" id="IPR036673">
    <property type="entry name" value="Cyanovirin-N_sf"/>
</dbReference>
<accession>A0A8A3PR28</accession>
<dbReference type="InterPro" id="IPR011058">
    <property type="entry name" value="Cyanovirin-N"/>
</dbReference>
<sequence>MTKLSFGFLVFILASIINAQNPPPRSSSGFLKHCDVTSLKYNANFKSPDWRQLTALCTTSSGKKALSTLDLNNCIANHEGILEWDAKDANYSASCKVCNIRNKSEFACAQCKKTDGSYSKWTYLKLNEGIAYQDDQLVCG</sequence>